<evidence type="ECO:0000313" key="2">
    <source>
        <dbReference type="Proteomes" id="UP001244552"/>
    </source>
</evidence>
<dbReference type="EMBL" id="JAUSVU010000007">
    <property type="protein sequence ID" value="MDQ0533521.1"/>
    <property type="molecule type" value="Genomic_DNA"/>
</dbReference>
<gene>
    <name evidence="1" type="ORF">QO018_002379</name>
</gene>
<organism evidence="1 2">
    <name type="scientific">Azospirillum picis</name>
    <dbReference type="NCBI Taxonomy" id="488438"/>
    <lineage>
        <taxon>Bacteria</taxon>
        <taxon>Pseudomonadati</taxon>
        <taxon>Pseudomonadota</taxon>
        <taxon>Alphaproteobacteria</taxon>
        <taxon>Rhodospirillales</taxon>
        <taxon>Azospirillaceae</taxon>
        <taxon>Azospirillum</taxon>
    </lineage>
</organism>
<name>A0ABU0MJX5_9PROT</name>
<proteinExistence type="predicted"/>
<evidence type="ECO:0000313" key="1">
    <source>
        <dbReference type="EMBL" id="MDQ0533521.1"/>
    </source>
</evidence>
<protein>
    <submittedName>
        <fullName evidence="1">Uncharacterized protein</fullName>
    </submittedName>
</protein>
<sequence length="102" mass="11190">MADDIQAPHERAILVPEDASPLDVATAILRSGYLAYVGGDATWSVRIGAVEIVFGTRQGLAFAWPAREPAIPARDIVGPLFLAYHRQSDPGELLRKLRDRRP</sequence>
<keyword evidence="2" id="KW-1185">Reference proteome</keyword>
<reference evidence="1 2" key="1">
    <citation type="submission" date="2023-07" db="EMBL/GenBank/DDBJ databases">
        <title>Genomic Encyclopedia of Type Strains, Phase IV (KMG-IV): sequencing the most valuable type-strain genomes for metagenomic binning, comparative biology and taxonomic classification.</title>
        <authorList>
            <person name="Goeker M."/>
        </authorList>
    </citation>
    <scope>NUCLEOTIDE SEQUENCE [LARGE SCALE GENOMIC DNA]</scope>
    <source>
        <strain evidence="1 2">DSM 19922</strain>
    </source>
</reference>
<dbReference type="RefSeq" id="WP_209981892.1">
    <property type="nucleotide sequence ID" value="NZ_JAGINO010000007.1"/>
</dbReference>
<dbReference type="Proteomes" id="UP001244552">
    <property type="component" value="Unassembled WGS sequence"/>
</dbReference>
<accession>A0ABU0MJX5</accession>
<comment type="caution">
    <text evidence="1">The sequence shown here is derived from an EMBL/GenBank/DDBJ whole genome shotgun (WGS) entry which is preliminary data.</text>
</comment>